<reference evidence="1" key="1">
    <citation type="submission" date="2021-10" db="EMBL/GenBank/DDBJ databases">
        <title>Melipona bicolor Genome sequencing and assembly.</title>
        <authorList>
            <person name="Araujo N.S."/>
            <person name="Arias M.C."/>
        </authorList>
    </citation>
    <scope>NUCLEOTIDE SEQUENCE</scope>
    <source>
        <strain evidence="1">USP_2M_L1-L4_2017</strain>
        <tissue evidence="1">Whole body</tissue>
    </source>
</reference>
<proteinExistence type="predicted"/>
<keyword evidence="2" id="KW-1185">Reference proteome</keyword>
<accession>A0AA40FKQ6</accession>
<organism evidence="1 2">
    <name type="scientific">Melipona bicolor</name>
    <dbReference type="NCBI Taxonomy" id="60889"/>
    <lineage>
        <taxon>Eukaryota</taxon>
        <taxon>Metazoa</taxon>
        <taxon>Ecdysozoa</taxon>
        <taxon>Arthropoda</taxon>
        <taxon>Hexapoda</taxon>
        <taxon>Insecta</taxon>
        <taxon>Pterygota</taxon>
        <taxon>Neoptera</taxon>
        <taxon>Endopterygota</taxon>
        <taxon>Hymenoptera</taxon>
        <taxon>Apocrita</taxon>
        <taxon>Aculeata</taxon>
        <taxon>Apoidea</taxon>
        <taxon>Anthophila</taxon>
        <taxon>Apidae</taxon>
        <taxon>Melipona</taxon>
    </lineage>
</organism>
<evidence type="ECO:0000313" key="1">
    <source>
        <dbReference type="EMBL" id="KAK1120650.1"/>
    </source>
</evidence>
<name>A0AA40FKQ6_9HYME</name>
<dbReference type="Proteomes" id="UP001177670">
    <property type="component" value="Unassembled WGS sequence"/>
</dbReference>
<gene>
    <name evidence="1" type="ORF">K0M31_012256</name>
</gene>
<dbReference type="AlphaFoldDB" id="A0AA40FKQ6"/>
<protein>
    <submittedName>
        <fullName evidence="1">Uncharacterized protein</fullName>
    </submittedName>
</protein>
<dbReference type="EMBL" id="JAHYIQ010000030">
    <property type="protein sequence ID" value="KAK1120650.1"/>
    <property type="molecule type" value="Genomic_DNA"/>
</dbReference>
<evidence type="ECO:0000313" key="2">
    <source>
        <dbReference type="Proteomes" id="UP001177670"/>
    </source>
</evidence>
<comment type="caution">
    <text evidence="1">The sequence shown here is derived from an EMBL/GenBank/DDBJ whole genome shotgun (WGS) entry which is preliminary data.</text>
</comment>
<sequence length="94" mass="10542">MHRPDDTWCCRGQRTLYDWYGTCPAKMRERARGPDGRGQNQTSSISSRWAGFACRPRADLTVDTVSGELFRGSERPMGSDVCGCLRLSIAKVLE</sequence>